<dbReference type="Gene3D" id="3.40.30.10">
    <property type="entry name" value="Glutaredoxin"/>
    <property type="match status" value="1"/>
</dbReference>
<organism evidence="1 2">
    <name type="scientific">Ideonella margarita</name>
    <dbReference type="NCBI Taxonomy" id="2984191"/>
    <lineage>
        <taxon>Bacteria</taxon>
        <taxon>Pseudomonadati</taxon>
        <taxon>Pseudomonadota</taxon>
        <taxon>Betaproteobacteria</taxon>
        <taxon>Burkholderiales</taxon>
        <taxon>Sphaerotilaceae</taxon>
        <taxon>Ideonella</taxon>
    </lineage>
</organism>
<dbReference type="PANTHER" id="PTHR13887">
    <property type="entry name" value="GLUTATHIONE S-TRANSFERASE KAPPA"/>
    <property type="match status" value="1"/>
</dbReference>
<proteinExistence type="predicted"/>
<reference evidence="1 2" key="1">
    <citation type="submission" date="2024-04" db="EMBL/GenBank/DDBJ databases">
        <title>Novel species of the genus Ideonella isolated from streams.</title>
        <authorList>
            <person name="Lu H."/>
        </authorList>
    </citation>
    <scope>NUCLEOTIDE SEQUENCE [LARGE SCALE GENOMIC DNA]</scope>
    <source>
        <strain evidence="1 2">LYT19W</strain>
    </source>
</reference>
<accession>A0ABU9C7G8</accession>
<evidence type="ECO:0000313" key="1">
    <source>
        <dbReference type="EMBL" id="MEK8046215.1"/>
    </source>
</evidence>
<comment type="caution">
    <text evidence="1">The sequence shown here is derived from an EMBL/GenBank/DDBJ whole genome shotgun (WGS) entry which is preliminary data.</text>
</comment>
<dbReference type="Proteomes" id="UP001379945">
    <property type="component" value="Unassembled WGS sequence"/>
</dbReference>
<protein>
    <submittedName>
        <fullName evidence="1">DsbA family protein</fullName>
    </submittedName>
</protein>
<name>A0ABU9C7G8_9BURK</name>
<evidence type="ECO:0000313" key="2">
    <source>
        <dbReference type="Proteomes" id="UP001379945"/>
    </source>
</evidence>
<dbReference type="RefSeq" id="WP_341398505.1">
    <property type="nucleotide sequence ID" value="NZ_JBBUTI010000005.1"/>
</dbReference>
<sequence>MTAPTLHYIHDPLCGWCYGAAPLVRVARSMMTVQPHAGGMMTGSARRQISPSWRQFVLPHDRRIAQVSGQPFGEAYTDGLLNDTTVMLDSGPPITAVLAAQALAGADAGLDMLSRIQQAHYVEGRRIADRATLSELAAAIGLDTDAFNARFDELEGAATQAHIAESLSLLSRVGGGGFPTFVLEQAGKLTVLEMGAYLGQPEAWQARLAQVPGTGPREQATTDINPPFCGIDGCTP</sequence>
<dbReference type="SUPFAM" id="SSF52833">
    <property type="entry name" value="Thioredoxin-like"/>
    <property type="match status" value="1"/>
</dbReference>
<dbReference type="EMBL" id="JBBUTI010000005">
    <property type="protein sequence ID" value="MEK8046215.1"/>
    <property type="molecule type" value="Genomic_DNA"/>
</dbReference>
<dbReference type="InterPro" id="IPR036249">
    <property type="entry name" value="Thioredoxin-like_sf"/>
</dbReference>
<dbReference type="PANTHER" id="PTHR13887:SF51">
    <property type="entry name" value="DSBA FAMILY PROTEIN"/>
    <property type="match status" value="1"/>
</dbReference>
<dbReference type="CDD" id="cd03025">
    <property type="entry name" value="DsbA_FrnE_like"/>
    <property type="match status" value="1"/>
</dbReference>
<keyword evidence="2" id="KW-1185">Reference proteome</keyword>
<gene>
    <name evidence="1" type="ORF">AACH00_07675</name>
</gene>